<dbReference type="FunFam" id="3.40.50.12780:FF:000012">
    <property type="entry name" value="Non-ribosomal peptide synthetase"/>
    <property type="match status" value="3"/>
</dbReference>
<dbReference type="InterPro" id="IPR001031">
    <property type="entry name" value="Thioesterase"/>
</dbReference>
<dbReference type="Gene3D" id="3.30.559.10">
    <property type="entry name" value="Chloramphenicol acetyltransferase-like domain"/>
    <property type="match status" value="4"/>
</dbReference>
<dbReference type="Pfam" id="PF00501">
    <property type="entry name" value="AMP-binding"/>
    <property type="match status" value="5"/>
</dbReference>
<evidence type="ECO:0000259" key="5">
    <source>
        <dbReference type="PROSITE" id="PS50075"/>
    </source>
</evidence>
<dbReference type="Pfam" id="PF00668">
    <property type="entry name" value="Condensation"/>
    <property type="match status" value="4"/>
</dbReference>
<sequence length="5162" mass="546376">MTRPARVRPTRTRRPRIPTLPQLLSTAVEANPAGTALVLADAGDTLATLGYAELDVRSTRLARLLIDRGVGPEDLVAVGIRRSLESVIAVWAVAKTGAGFVPVDPNYPADRVAHMVSDSGAVLGLTVADTVADLPEDIEWLAVDTDETAARLAGYPADAITNAERVRPLRAEHPAYAIYTSGSTGKPKGVIVTHAGLAGFCEVQRERYRVTADSRTVHFATPSFDASILELLLAIGGAATMVVVSPTVYGGSDLAAVLKRERVTHAFITPAALASVDHTGLDELRVVITGGEACPPDLVQRWAADGRAFWNAYGPTEATVMTNMTELLPDRPVTIGAPIPGVTAYVLDEGLSRVPLGVAGELYVAGTHLARGYHGQAGLTASRFVANPFDTNGTRLYRTGDLVRWTVDGELEYLGRNDFQVKIRGFRIELGEIDAVLADHPALDLAVTVGHELASGATVLVSYVHATAGDSVDAAELTALAESRLPAHMVPTAIMVLDEIPLTPAGKLDRRALPEPVLQTTAYRAPETPQQQAIAEVVAEVLKAERVGLDDDFFALGVDSITSIQIVSRARARGVAFKPKDLFAARTVADLAEIAVAAEAVEAVEELATGPLVDLDDADMARLREQYPNLADVWPLTPLQSGMLFHALLAESSVDAYMTQFSVELGGDLDLDQLHSAAQIMLDRHVNLRAVFAEDAAGNPLQVVLDDVEVPWQYFDFSDRPAEEAAAEADRVHAEEMARHFDMRTAPLLRYSVIRVAGDRHRITVTSHHILIDGWSMPLLMQDMFTLYAAGEAAAQLPPVRSYRDYLAWLAARDHDASRAAWRTALAGITEPTPLAPVDRSREISSGIGEVEFTLDAAQTGALARVAADAGVTVNTIVQAAWGLLIGRSTDRDDVVFGATVSGRPPQLAGIETMVGLFLNAIPVRVQLSAADTLIGLLRHLQDEQAALLDHHFLGLGEIQEIAGVDGLFDSLIVFASFPVDGESLDAAAARTDGVGLLGTTAANGTHYPLTVMVMPDRGALRFTVKYLRDLFDDAAAETVAERYSGLLARFAAEPAARVTEIDALTAGERTALAAVNATEVAALLDDSTLLTLFDAQVARTPDAPAIIFGDTTLTYAELDARSQQLAHELILRGVGPESRVAIAMRRSIELVVAVYAVLRAGGAYVPVDPDHPAERNESVLAGSAPVCVLTRTAEKFDTDSGVPLFLVDALAAASDFAAAVPAPVHPDNTAYVIFTSGSTGKPKGVAITHRQMANQFRWAQRTYPHAQGDVVLHKTPITFDISTWELFWPLQTGAAVVIAEPDGHRDPAYIARMIDEHSVTAVHFVPSMLDAFLDDVRPGWQPSLRWVFAAGEALTADSATTFADVLTGTELINWYGPAEATVVTAHPAENTAGVAVPIGSPVANTRVHVLDRQLRPVPFGAAGELYVAGVQLARGYLGAPALTAERFVAHDGGERLYRTGDVVRWTGQPGAGAALEYLGRSDFQVKLRGQRIELGEIESVLAHHDAVHRAAVALVRSATGDQLVAYVVLEAGAEVTDTELLAHVRATLPSYMVPSAVVRLEAMPLNASGKLDRKALPVPEFQAREYRAPETATEKAVAEVFSAVLHRDPAAEARLVGADDDFFELGGNSLIATQVVARLGAALGVRVPVRALFEAPTVAELAAFLAQQGDSEVAPLRAMERPERIPLSYAQQRMWFLNRFDPESAVNNLPFAVRLSGPLDVDALRAAVGDLLERHELLRTVYPEIEGEGFQVVLPAANAVRPVAESGALTGGDESALPELVLADATEDEILAQVAEAALAGFDVTLAPPLRLRLLRISATEHVLIAVIHHIAGDGFSMGPLTRDLMTAYLRRAEGQAPQWSPLEVQYADFALWQREVLGSEDDPESLLARQIGYWRDELAGLPGQLDLPADRPRPAVASNRGATYAFEIDPHVHAALNQLAQRHDSTLFMVAHAAFAVLLARLSGTRDIAVGTPVAGRGEAALDDLIGMFVNTLVLRADVDPGESFSELLARVRRTDIAAFGHADVPFERLVEVLDPVRSAARHPLFQVMLTFQNLGQNTFELPGLAVSAVDLDVPLAKFDLQLTLAEQTLPDGTPQGLTALFTYATDLFDEATVHGFAERFRRVLVAVAAHSDEPVGDYDLLAVDELEHVVTDWNATAVDVTAGLPEGAAADLISLFEARAEATPYATALVYEDESGRHELSYSEFAARVHRLARRLTIAGVRPESLVALGIRRSVDLVTAMYAVLAAGGAYVPLDPDQPAERVAHVLGTADPVCVLTTSRDGFDAPGHTVLVVDELELSGFDPAPLTDAERRAPLHGSNTAYVIFTSGSTGRPKGVAVPHNAVVNQIRWITSEYALDAQDVVLFKTPATFDVSVWELFGPLAVGGRMVIATPDGHRDPQYLADVIATERVSLTSFVPSMLSVFAGSADPAAITSLRALLVAGEAFSADAVAAARRLGDIALHNLYGPTEFTVHATAAPVPADTAGAAPIGLPVWNSQAYVLDSRLHPVAPGMAGELYLAGAQLARCYVGRADLTSDRFVANPFGRGERMYRTGDLVTRTADGSIVYLGRTDFQVKLRGQRIELGEIESALTAHRSVAQAVVVVHSGDLGDQLVGYVVPAPGTPRMTGATAPAPGQVDVAELRAHLADRLPSYMVPAGLVVLDAMPLNANGKLDRKALPAPEFEAREFRAPATGAELLVAEIFGEVLGLGQPVGADDDFFALGGNSLVATQVVARLAAALDTRVPVRLLFDAPTVAALAAELAGAGGGGRLPALVAGERPDRIPLSPAQQRMWFLNRFDSGSAAYNIPVAVRLTGELNVDALRAAVADVVARHEILRTVYPETETGPVQVVLSAEQAGIDLEYRTVTPEEITGAVLEIASHSFDVTSEVPLRAALFRIDDAAAPGEAAAAEYVVAMVVHHISGDGSSVAPLTRDLMTAYAARSFGVAPGWEPLPVQYADYAIWQRALLGSEDDPESLAAKQIAYWRTALADLPDQLELPFDRPRPAMQSVHGGKVAVNIGAEAHGALAELARAEGATLFMVVHTALAVLLARLSGTEDIAIGTPIAGRGDAALDDLIGMFVNTLVFRTRVDPAASFTELLARQRDTDIQAYAHADVPFERLVEVLNPVRSTARHPLFQVGLSFQNHATSTLELPGLTVSAVGIDAELSQFDLHFIIGDRYTETGAPDGIIGHVTYATALFDADTVAGFVQRFERVLTEILTAPATPVGALDLLAPAERERILLGWNDTGHEVESGTTLADLLDRTVAASPFTLALVADEPRGRVELSYRELADEVNQLARHLISLGVGPESRVVLALRRSADLVVAMYAVTVAGGAYVPVDPDQPADRTDYILETAAPVCVLTNSEAGFTTTAAPVVDIDALELDSLAAETVTDAERVAPLRPEHTAYVIFTSGSTGRPKGVAVPNRAIVNQMLWKTAEFGLGSDDAVLLKTAATFDLSVWEFWSAAVSGGCLIVAAPDGHRDPLYLNELMAREQVTTLHTVPSMLDALMTESGGALTDSMRRVLAIGEALPASVAQRFRSANPHATLFNLYGPTEAAVSITAHTVTDADQSSVSIGAPEWNSHVYVLDSRLQPVPVGVPGELYLAGAQLARGYFGRPDLTADRFVANPFATGERMYRTGDLVAWTAAGELDYRGRTDFQVKIRGFRIELGEIEAALLAMPEIAQAAVVAKSDPHTGDRLVAYLVGALGQSAPGAQGGQAQHPAAASVLDPVTVKSALAATLPSYMVPSAFVVLDALPLNANGKLDRKALPNPEFEPTTFREPATDLERTVARIFAETLGKAQIGADDDFFTLGGNSLLATQVASRLRTVTGVEVRVAWFFTAPTVAALSAQILTVLEGEHAYDTDSDAGLQVLLPIRATGTRIPIFCAPPMAGMSWTYAGLARFLPEDQPIYGLQSPAMTEPDYDPSSITEVARRYVAEMRAVQPEGPYRVLGYSLGGILAYAIATELQSDGQEVDLVAILDSYPESKSDFRTSVLDEFAAIGVGPEAFPDGDLLELSEEALTALHAAVPAGLAVLTLDRMRRIYRGAVRSLQLESAYHPAPFHGRIDLFRAEFRSPGEPQPHSAADWEPFVTGEITQVTYPFAHQVLTTPEALAEIGPRLAELVAQADIRRTTPEPVTAHSAQTAESEPVSARPATVAPVTEFASTASASHPLRPEPAVPGFPSAADELPSGPSEPESYRQQIMAAAGELAAAQPEPGSAPGPAGERTLPELMAAAVAADPDAPAMLFRGRTFTYGQLDAESSRLARVLIDHGAGPRVRVAVALPRSVASVLATWAVAKTGAAFVPVNAAHHTARLERALTESRATLGLTISAETPALPRLAHNTDWLALDDPAFGADVESRPPTPISDAELPIRIRPANVAYVHEDITATQAQLTDLATTYPDAQLRVDKSTHEILRALATATPVDLDHPAPPVAPPPVDSFTDDAAWATTAVLPAITIDRDGPSVKLRAPADDEGLESGSDAGESTARPGADGRTVDRNSGLVPTISTPQRPAPQPAAAEFDSAVAGTGAAAERGFDPDAAHSSHFATDRRDSSPSAEDDFASGTVDSGLTGVRRAGGAAGSAVGDTEAAIDQTDSTTLGTHAAVDSSAAEIDAAPDESAAVAADGSSAANRAPAEDRRAADSAPAADERAAAPAPAGHAPAANPAAAEHAPAAAAAPVERVSSADTADSGAGAAASREGVRVPAGLGAALAAAAPRLTAVGQVSPLPAGAVSVLEVDSSGVWERAITLDIGADCSGSRVRRSVAGLLERHPALWARLRWDEDSAVLDIPARPDRGAAVVWQLDPGVQAVGDPIQAVINAAAVELDPENGRNIRFVLVENRDAEPAEDPADRPAAVLVVVANGLVVDDTSWRTIIEDLTASWSGGHATPPSADAHPSGIARALAERASGPDTVHELSWWREALAGASAGASPDELSGDPELAGRGRVSVSITGEGAAAVDTVARHYDASIDDVLLGALAVALLDESGESARRTTGSVVRLVADGRDEGSRTVGAFSTTYPFPLRLDGVDFAEVRRGGPSAGAVLEQIRDQARRVPSQGVGFGLLQHLNPATAADIAGLPVGRIGFRYRDLRPARVYPEPVADDLYLDVTVDTTQDGLMARFDFAGAALDLEQVKALVEGWVQALGGLAEHGRAANP</sequence>
<dbReference type="GO" id="GO:0043041">
    <property type="term" value="P:amino acid activation for nonribosomal peptide biosynthetic process"/>
    <property type="evidence" value="ECO:0007669"/>
    <property type="project" value="TreeGrafter"/>
</dbReference>
<dbReference type="Proteomes" id="UP000515512">
    <property type="component" value="Chromosome"/>
</dbReference>
<dbReference type="UniPathway" id="UPA00011"/>
<dbReference type="PROSITE" id="PS00012">
    <property type="entry name" value="PHOSPHOPANTETHEINE"/>
    <property type="match status" value="4"/>
</dbReference>
<feature type="region of interest" description="Disordered" evidence="4">
    <location>
        <begin position="4469"/>
        <end position="4604"/>
    </location>
</feature>
<name>A0A7D6ZBZ2_9NOCA</name>
<dbReference type="FunFam" id="3.40.50.980:FF:000001">
    <property type="entry name" value="Non-ribosomal peptide synthetase"/>
    <property type="match status" value="3"/>
</dbReference>
<dbReference type="PANTHER" id="PTHR45527:SF1">
    <property type="entry name" value="FATTY ACID SYNTHASE"/>
    <property type="match status" value="1"/>
</dbReference>
<dbReference type="InterPro" id="IPR029058">
    <property type="entry name" value="AB_hydrolase_fold"/>
</dbReference>
<dbReference type="GO" id="GO:0072330">
    <property type="term" value="P:monocarboxylic acid biosynthetic process"/>
    <property type="evidence" value="ECO:0007669"/>
    <property type="project" value="UniProtKB-ARBA"/>
</dbReference>
<dbReference type="InterPro" id="IPR020845">
    <property type="entry name" value="AMP-binding_CS"/>
</dbReference>
<dbReference type="InterPro" id="IPR020806">
    <property type="entry name" value="PKS_PP-bd"/>
</dbReference>
<feature type="region of interest" description="Disordered" evidence="4">
    <location>
        <begin position="4620"/>
        <end position="4705"/>
    </location>
</feature>
<dbReference type="CDD" id="cd05930">
    <property type="entry name" value="A_NRPS"/>
    <property type="match status" value="1"/>
</dbReference>
<dbReference type="KEGG" id="nhu:H0264_05490"/>
<dbReference type="InterPro" id="IPR020802">
    <property type="entry name" value="TesA-like"/>
</dbReference>
<comment type="cofactor">
    <cofactor evidence="1">
        <name>pantetheine 4'-phosphate</name>
        <dbReference type="ChEBI" id="CHEBI:47942"/>
    </cofactor>
</comment>
<feature type="compositionally biased region" description="Low complexity" evidence="4">
    <location>
        <begin position="4623"/>
        <end position="4639"/>
    </location>
</feature>
<feature type="compositionally biased region" description="Basic and acidic residues" evidence="4">
    <location>
        <begin position="4540"/>
        <end position="4559"/>
    </location>
</feature>
<evidence type="ECO:0000256" key="4">
    <source>
        <dbReference type="SAM" id="MobiDB-lite"/>
    </source>
</evidence>
<dbReference type="SMART" id="SM01294">
    <property type="entry name" value="PKS_PP_betabranch"/>
    <property type="match status" value="1"/>
</dbReference>
<protein>
    <submittedName>
        <fullName evidence="6">Amino acid adenylation domain-containing protein</fullName>
    </submittedName>
</protein>
<dbReference type="PANTHER" id="PTHR45527">
    <property type="entry name" value="NONRIBOSOMAL PEPTIDE SYNTHETASE"/>
    <property type="match status" value="1"/>
</dbReference>
<organism evidence="6 7">
    <name type="scientific">Nocardia huaxiensis</name>
    <dbReference type="NCBI Taxonomy" id="2755382"/>
    <lineage>
        <taxon>Bacteria</taxon>
        <taxon>Bacillati</taxon>
        <taxon>Actinomycetota</taxon>
        <taxon>Actinomycetes</taxon>
        <taxon>Mycobacteriales</taxon>
        <taxon>Nocardiaceae</taxon>
        <taxon>Nocardia</taxon>
    </lineage>
</organism>
<dbReference type="Pfam" id="PF00975">
    <property type="entry name" value="Thioesterase"/>
    <property type="match status" value="1"/>
</dbReference>
<feature type="compositionally biased region" description="Basic and acidic residues" evidence="4">
    <location>
        <begin position="4640"/>
        <end position="4657"/>
    </location>
</feature>
<dbReference type="FunFam" id="3.30.300.30:FF:000010">
    <property type="entry name" value="Enterobactin synthetase component F"/>
    <property type="match status" value="3"/>
</dbReference>
<dbReference type="NCBIfam" id="NF003417">
    <property type="entry name" value="PRK04813.1"/>
    <property type="match status" value="5"/>
</dbReference>
<dbReference type="FunFam" id="3.30.559.30:FF:000001">
    <property type="entry name" value="Non-ribosomal peptide synthetase"/>
    <property type="match status" value="1"/>
</dbReference>
<dbReference type="CDD" id="cd19543">
    <property type="entry name" value="DCL_NRPS"/>
    <property type="match status" value="1"/>
</dbReference>
<dbReference type="PROSITE" id="PS50075">
    <property type="entry name" value="CARRIER"/>
    <property type="match status" value="4"/>
</dbReference>
<dbReference type="InterPro" id="IPR009081">
    <property type="entry name" value="PP-bd_ACP"/>
</dbReference>
<dbReference type="GO" id="GO:0031177">
    <property type="term" value="F:phosphopantetheine binding"/>
    <property type="evidence" value="ECO:0007669"/>
    <property type="project" value="InterPro"/>
</dbReference>
<evidence type="ECO:0000256" key="3">
    <source>
        <dbReference type="ARBA" id="ARBA00022553"/>
    </source>
</evidence>
<dbReference type="Gene3D" id="3.40.50.980">
    <property type="match status" value="6"/>
</dbReference>
<keyword evidence="2" id="KW-0596">Phosphopantetheine</keyword>
<feature type="domain" description="Carrier" evidence="5">
    <location>
        <begin position="2692"/>
        <end position="2768"/>
    </location>
</feature>
<keyword evidence="7" id="KW-1185">Reference proteome</keyword>
<accession>A0A7D6ZBZ2</accession>
<reference evidence="6 7" key="1">
    <citation type="submission" date="2020-07" db="EMBL/GenBank/DDBJ databases">
        <authorList>
            <person name="Zhuang K."/>
            <person name="Ran Y."/>
        </authorList>
    </citation>
    <scope>NUCLEOTIDE SEQUENCE [LARGE SCALE GENOMIC DNA]</scope>
    <source>
        <strain evidence="6 7">WCH-YHL-001</strain>
    </source>
</reference>
<evidence type="ECO:0000256" key="2">
    <source>
        <dbReference type="ARBA" id="ARBA00022450"/>
    </source>
</evidence>
<dbReference type="Gene3D" id="3.40.50.1820">
    <property type="entry name" value="alpha/beta hydrolase"/>
    <property type="match status" value="1"/>
</dbReference>
<feature type="region of interest" description="Disordered" evidence="4">
    <location>
        <begin position="4137"/>
        <end position="4202"/>
    </location>
</feature>
<dbReference type="GO" id="GO:0008610">
    <property type="term" value="P:lipid biosynthetic process"/>
    <property type="evidence" value="ECO:0007669"/>
    <property type="project" value="UniProtKB-ARBA"/>
</dbReference>
<gene>
    <name evidence="6" type="ORF">H0264_05490</name>
</gene>
<proteinExistence type="predicted"/>
<dbReference type="InterPro" id="IPR001242">
    <property type="entry name" value="Condensation_dom"/>
</dbReference>
<dbReference type="InterPro" id="IPR025110">
    <property type="entry name" value="AMP-bd_C"/>
</dbReference>
<dbReference type="Gene3D" id="3.30.300.30">
    <property type="match status" value="4"/>
</dbReference>
<dbReference type="InterPro" id="IPR023213">
    <property type="entry name" value="CAT-like_dom_sf"/>
</dbReference>
<dbReference type="InterPro" id="IPR010071">
    <property type="entry name" value="AA_adenyl_dom"/>
</dbReference>
<dbReference type="InterPro" id="IPR006162">
    <property type="entry name" value="Ppantetheine_attach_site"/>
</dbReference>
<dbReference type="CDD" id="cd17646">
    <property type="entry name" value="A_NRPS_AB3403-like"/>
    <property type="match status" value="1"/>
</dbReference>
<dbReference type="FunFam" id="2.30.38.10:FF:000001">
    <property type="entry name" value="Non-ribosomal peptide synthetase PvdI"/>
    <property type="match status" value="2"/>
</dbReference>
<dbReference type="CDD" id="cd19540">
    <property type="entry name" value="LCL_NRPS-like"/>
    <property type="match status" value="2"/>
</dbReference>
<evidence type="ECO:0000313" key="6">
    <source>
        <dbReference type="EMBL" id="QLY31768.1"/>
    </source>
</evidence>
<dbReference type="SMART" id="SM00823">
    <property type="entry name" value="PKS_PP"/>
    <property type="match status" value="4"/>
</dbReference>
<dbReference type="Pfam" id="PF13193">
    <property type="entry name" value="AMP-binding_C"/>
    <property type="match status" value="4"/>
</dbReference>
<dbReference type="Gene3D" id="1.10.1200.10">
    <property type="entry name" value="ACP-like"/>
    <property type="match status" value="3"/>
</dbReference>
<dbReference type="Gene3D" id="3.30.559.30">
    <property type="entry name" value="Nonribosomal peptide synthetase, condensation domain"/>
    <property type="match status" value="4"/>
</dbReference>
<dbReference type="InterPro" id="IPR000873">
    <property type="entry name" value="AMP-dep_synth/lig_dom"/>
</dbReference>
<dbReference type="GO" id="GO:0044550">
    <property type="term" value="P:secondary metabolite biosynthetic process"/>
    <property type="evidence" value="ECO:0007669"/>
    <property type="project" value="UniProtKB-ARBA"/>
</dbReference>
<dbReference type="Gene3D" id="3.40.50.12780">
    <property type="entry name" value="N-terminal domain of ligase-like"/>
    <property type="match status" value="2"/>
</dbReference>
<dbReference type="Gene3D" id="2.30.38.10">
    <property type="entry name" value="Luciferase, Domain 3"/>
    <property type="match status" value="3"/>
</dbReference>
<feature type="domain" description="Carrier" evidence="5">
    <location>
        <begin position="525"/>
        <end position="599"/>
    </location>
</feature>
<dbReference type="SUPFAM" id="SSF47336">
    <property type="entry name" value="ACP-like"/>
    <property type="match status" value="4"/>
</dbReference>
<dbReference type="InterPro" id="IPR036736">
    <property type="entry name" value="ACP-like_sf"/>
</dbReference>
<dbReference type="InterPro" id="IPR042099">
    <property type="entry name" value="ANL_N_sf"/>
</dbReference>
<evidence type="ECO:0000313" key="7">
    <source>
        <dbReference type="Proteomes" id="UP000515512"/>
    </source>
</evidence>
<dbReference type="GO" id="GO:0005829">
    <property type="term" value="C:cytosol"/>
    <property type="evidence" value="ECO:0007669"/>
    <property type="project" value="TreeGrafter"/>
</dbReference>
<dbReference type="EMBL" id="CP059399">
    <property type="protein sequence ID" value="QLY31768.1"/>
    <property type="molecule type" value="Genomic_DNA"/>
</dbReference>
<dbReference type="NCBIfam" id="TIGR01733">
    <property type="entry name" value="AA-adenyl-dom"/>
    <property type="match status" value="4"/>
</dbReference>
<dbReference type="SMART" id="SM00824">
    <property type="entry name" value="PKS_TE"/>
    <property type="match status" value="1"/>
</dbReference>
<dbReference type="SUPFAM" id="SSF52777">
    <property type="entry name" value="CoA-dependent acyltransferases"/>
    <property type="match status" value="8"/>
</dbReference>
<dbReference type="InterPro" id="IPR045851">
    <property type="entry name" value="AMP-bd_C_sf"/>
</dbReference>
<feature type="compositionally biased region" description="Low complexity" evidence="4">
    <location>
        <begin position="4658"/>
        <end position="4705"/>
    </location>
</feature>
<keyword evidence="3" id="KW-0597">Phosphoprotein</keyword>
<dbReference type="Pfam" id="PF00550">
    <property type="entry name" value="PP-binding"/>
    <property type="match status" value="4"/>
</dbReference>
<dbReference type="GO" id="GO:0003824">
    <property type="term" value="F:catalytic activity"/>
    <property type="evidence" value="ECO:0007669"/>
    <property type="project" value="InterPro"/>
</dbReference>
<dbReference type="SUPFAM" id="SSF56801">
    <property type="entry name" value="Acetyl-CoA synthetase-like"/>
    <property type="match status" value="5"/>
</dbReference>
<dbReference type="FunFam" id="1.10.1200.10:FF:000016">
    <property type="entry name" value="Non-ribosomal peptide synthase"/>
    <property type="match status" value="2"/>
</dbReference>
<dbReference type="SUPFAM" id="SSF53474">
    <property type="entry name" value="alpha/beta-Hydrolases"/>
    <property type="match status" value="1"/>
</dbReference>
<feature type="domain" description="Carrier" evidence="5">
    <location>
        <begin position="1589"/>
        <end position="1670"/>
    </location>
</feature>
<feature type="domain" description="Carrier" evidence="5">
    <location>
        <begin position="3784"/>
        <end position="3859"/>
    </location>
</feature>
<feature type="compositionally biased region" description="Low complexity" evidence="4">
    <location>
        <begin position="4578"/>
        <end position="4591"/>
    </location>
</feature>
<evidence type="ECO:0000256" key="1">
    <source>
        <dbReference type="ARBA" id="ARBA00001957"/>
    </source>
</evidence>
<dbReference type="PROSITE" id="PS00455">
    <property type="entry name" value="AMP_BINDING"/>
    <property type="match status" value="3"/>
</dbReference>